<keyword evidence="6" id="KW-0378">Hydrolase</keyword>
<keyword evidence="7" id="KW-0460">Magnesium</keyword>
<evidence type="ECO:0000256" key="3">
    <source>
        <dbReference type="ARBA" id="ARBA00011738"/>
    </source>
</evidence>
<reference evidence="17" key="1">
    <citation type="submission" date="2018-05" db="EMBL/GenBank/DDBJ databases">
        <authorList>
            <person name="Lanie J.A."/>
            <person name="Ng W.-L."/>
            <person name="Kazmierczak K.M."/>
            <person name="Andrzejewski T.M."/>
            <person name="Davidsen T.M."/>
            <person name="Wayne K.J."/>
            <person name="Tettelin H."/>
            <person name="Glass J.I."/>
            <person name="Rusch D."/>
            <person name="Podicherti R."/>
            <person name="Tsui H.-C.T."/>
            <person name="Winkler M.E."/>
        </authorList>
    </citation>
    <scope>NUCLEOTIDE SEQUENCE</scope>
</reference>
<comment type="similarity">
    <text evidence="2">Belongs to the HAM1 NTPase family.</text>
</comment>
<evidence type="ECO:0000256" key="7">
    <source>
        <dbReference type="ARBA" id="ARBA00022842"/>
    </source>
</evidence>
<dbReference type="PANTHER" id="PTHR11067:SF9">
    <property type="entry name" value="INOSINE TRIPHOSPHATE PYROPHOSPHATASE"/>
    <property type="match status" value="1"/>
</dbReference>
<dbReference type="GO" id="GO:0046872">
    <property type="term" value="F:metal ion binding"/>
    <property type="evidence" value="ECO:0007669"/>
    <property type="project" value="UniProtKB-KW"/>
</dbReference>
<evidence type="ECO:0000256" key="14">
    <source>
        <dbReference type="ARBA" id="ARBA00078805"/>
    </source>
</evidence>
<dbReference type="PANTHER" id="PTHR11067">
    <property type="entry name" value="INOSINE TRIPHOSPHATE PYROPHOSPHATASE/HAM1 PROTEIN"/>
    <property type="match status" value="1"/>
</dbReference>
<evidence type="ECO:0000313" key="17">
    <source>
        <dbReference type="EMBL" id="SUZ75028.1"/>
    </source>
</evidence>
<accession>A0A381Q7T3</accession>
<dbReference type="GO" id="GO:0009146">
    <property type="term" value="P:purine nucleoside triphosphate catabolic process"/>
    <property type="evidence" value="ECO:0007669"/>
    <property type="project" value="UniProtKB-ARBA"/>
</dbReference>
<evidence type="ECO:0000256" key="16">
    <source>
        <dbReference type="ARBA" id="ARBA00083635"/>
    </source>
</evidence>
<dbReference type="GO" id="GO:0036220">
    <property type="term" value="F:ITP diphosphatase activity"/>
    <property type="evidence" value="ECO:0007669"/>
    <property type="project" value="UniProtKB-EC"/>
</dbReference>
<dbReference type="GO" id="GO:0035870">
    <property type="term" value="F:dITP diphosphatase activity"/>
    <property type="evidence" value="ECO:0007669"/>
    <property type="project" value="UniProtKB-ARBA"/>
</dbReference>
<dbReference type="CDD" id="cd00515">
    <property type="entry name" value="HAM1"/>
    <property type="match status" value="1"/>
</dbReference>
<dbReference type="Gene3D" id="3.90.950.10">
    <property type="match status" value="1"/>
</dbReference>
<dbReference type="GO" id="GO:0036222">
    <property type="term" value="F:XTP diphosphatase activity"/>
    <property type="evidence" value="ECO:0007669"/>
    <property type="project" value="UniProtKB-ARBA"/>
</dbReference>
<dbReference type="Pfam" id="PF01725">
    <property type="entry name" value="Ham1p_like"/>
    <property type="match status" value="1"/>
</dbReference>
<comment type="subunit">
    <text evidence="3">Homodimer.</text>
</comment>
<dbReference type="SUPFAM" id="SSF52972">
    <property type="entry name" value="ITPase-like"/>
    <property type="match status" value="1"/>
</dbReference>
<dbReference type="GO" id="GO:0005829">
    <property type="term" value="C:cytosol"/>
    <property type="evidence" value="ECO:0007669"/>
    <property type="project" value="TreeGrafter"/>
</dbReference>
<comment type="catalytic activity">
    <reaction evidence="9">
        <text>dITP + H2O = dIMP + diphosphate + H(+)</text>
        <dbReference type="Rhea" id="RHEA:28342"/>
        <dbReference type="ChEBI" id="CHEBI:15377"/>
        <dbReference type="ChEBI" id="CHEBI:15378"/>
        <dbReference type="ChEBI" id="CHEBI:33019"/>
        <dbReference type="ChEBI" id="CHEBI:61194"/>
        <dbReference type="ChEBI" id="CHEBI:61382"/>
        <dbReference type="EC" id="3.6.1.66"/>
    </reaction>
</comment>
<evidence type="ECO:0000256" key="13">
    <source>
        <dbReference type="ARBA" id="ARBA00075987"/>
    </source>
</evidence>
<proteinExistence type="inferred from homology"/>
<evidence type="ECO:0000256" key="1">
    <source>
        <dbReference type="ARBA" id="ARBA00001946"/>
    </source>
</evidence>
<dbReference type="InterPro" id="IPR029001">
    <property type="entry name" value="ITPase-like_fam"/>
</dbReference>
<evidence type="ECO:0000256" key="8">
    <source>
        <dbReference type="ARBA" id="ARBA00023080"/>
    </source>
</evidence>
<dbReference type="GO" id="GO:0017111">
    <property type="term" value="F:ribonucleoside triphosphate phosphatase activity"/>
    <property type="evidence" value="ECO:0007669"/>
    <property type="project" value="InterPro"/>
</dbReference>
<organism evidence="17">
    <name type="scientific">marine metagenome</name>
    <dbReference type="NCBI Taxonomy" id="408172"/>
    <lineage>
        <taxon>unclassified sequences</taxon>
        <taxon>metagenomes</taxon>
        <taxon>ecological metagenomes</taxon>
    </lineage>
</organism>
<evidence type="ECO:0000256" key="4">
    <source>
        <dbReference type="ARBA" id="ARBA00022723"/>
    </source>
</evidence>
<evidence type="ECO:0000256" key="2">
    <source>
        <dbReference type="ARBA" id="ARBA00008023"/>
    </source>
</evidence>
<evidence type="ECO:0000256" key="6">
    <source>
        <dbReference type="ARBA" id="ARBA00022801"/>
    </source>
</evidence>
<evidence type="ECO:0000256" key="15">
    <source>
        <dbReference type="ARBA" id="ARBA00083186"/>
    </source>
</evidence>
<dbReference type="GO" id="GO:0009117">
    <property type="term" value="P:nucleotide metabolic process"/>
    <property type="evidence" value="ECO:0007669"/>
    <property type="project" value="UniProtKB-KW"/>
</dbReference>
<dbReference type="NCBIfam" id="TIGR00042">
    <property type="entry name" value="RdgB/HAM1 family non-canonical purine NTP pyrophosphatase"/>
    <property type="match status" value="1"/>
</dbReference>
<evidence type="ECO:0000256" key="10">
    <source>
        <dbReference type="ARBA" id="ARBA00052017"/>
    </source>
</evidence>
<dbReference type="AlphaFoldDB" id="A0A381Q7T3"/>
<evidence type="ECO:0000256" key="11">
    <source>
        <dbReference type="ARBA" id="ARBA00066468"/>
    </source>
</evidence>
<evidence type="ECO:0000256" key="5">
    <source>
        <dbReference type="ARBA" id="ARBA00022741"/>
    </source>
</evidence>
<comment type="cofactor">
    <cofactor evidence="1">
        <name>Mg(2+)</name>
        <dbReference type="ChEBI" id="CHEBI:18420"/>
    </cofactor>
</comment>
<evidence type="ECO:0000256" key="12">
    <source>
        <dbReference type="ARBA" id="ARBA00071289"/>
    </source>
</evidence>
<sequence length="204" mass="22688">MSTTLKRKIVLASSNNGKLLEIQDIYRNYDIEFINQDDLFVETAEETGKTFVENALLKARNASIQTGLPAIADDSGLIVDVLNGSPGIFSARYAGVLATDKENNEKLLKDLEGKNNRKASFCCAALFLRNPEDTKPIIVEKFWCGEITKKIMGNSGFGYDPIFYVPNLSCTSSELSTSEKSLYSHRGRAMRLLGKMVLEEFNLL</sequence>
<evidence type="ECO:0000256" key="9">
    <source>
        <dbReference type="ARBA" id="ARBA00051875"/>
    </source>
</evidence>
<dbReference type="InterPro" id="IPR020922">
    <property type="entry name" value="dITP/XTP_pyrophosphatase"/>
</dbReference>
<keyword evidence="4" id="KW-0479">Metal-binding</keyword>
<gene>
    <name evidence="17" type="ORF">METZ01_LOCUS27882</name>
</gene>
<dbReference type="FunFam" id="3.90.950.10:FF:000001">
    <property type="entry name" value="dITP/XTP pyrophosphatase"/>
    <property type="match status" value="1"/>
</dbReference>
<comment type="catalytic activity">
    <reaction evidence="10">
        <text>XTP + H2O = XMP + diphosphate + H(+)</text>
        <dbReference type="Rhea" id="RHEA:28610"/>
        <dbReference type="ChEBI" id="CHEBI:15377"/>
        <dbReference type="ChEBI" id="CHEBI:15378"/>
        <dbReference type="ChEBI" id="CHEBI:33019"/>
        <dbReference type="ChEBI" id="CHEBI:57464"/>
        <dbReference type="ChEBI" id="CHEBI:61314"/>
        <dbReference type="EC" id="3.6.1.66"/>
    </reaction>
</comment>
<name>A0A381Q7T3_9ZZZZ</name>
<dbReference type="GO" id="GO:0000166">
    <property type="term" value="F:nucleotide binding"/>
    <property type="evidence" value="ECO:0007669"/>
    <property type="project" value="UniProtKB-KW"/>
</dbReference>
<dbReference type="InterPro" id="IPR002637">
    <property type="entry name" value="RdgB/HAM1"/>
</dbReference>
<keyword evidence="8" id="KW-0546">Nucleotide metabolism</keyword>
<dbReference type="EC" id="3.6.1.66" evidence="11"/>
<dbReference type="EMBL" id="UINC01001230">
    <property type="protein sequence ID" value="SUZ75028.1"/>
    <property type="molecule type" value="Genomic_DNA"/>
</dbReference>
<dbReference type="HAMAP" id="MF_01405">
    <property type="entry name" value="Non_canon_purine_NTPase"/>
    <property type="match status" value="1"/>
</dbReference>
<protein>
    <recommendedName>
        <fullName evidence="12">dITP/XTP pyrophosphatase</fullName>
        <ecNumber evidence="11">3.6.1.66</ecNumber>
    </recommendedName>
    <alternativeName>
        <fullName evidence="13">Non-canonical purine NTP pyrophosphatase</fullName>
    </alternativeName>
    <alternativeName>
        <fullName evidence="14">Non-standard purine NTP pyrophosphatase</fullName>
    </alternativeName>
    <alternativeName>
        <fullName evidence="16">Nucleoside-triphosphate diphosphatase</fullName>
    </alternativeName>
    <alternativeName>
        <fullName evidence="15">Nucleoside-triphosphate pyrophosphatase</fullName>
    </alternativeName>
</protein>
<keyword evidence="5" id="KW-0547">Nucleotide-binding</keyword>